<evidence type="ECO:0000313" key="1">
    <source>
        <dbReference type="EMBL" id="CAA9301748.1"/>
    </source>
</evidence>
<organism evidence="1">
    <name type="scientific">uncultured Cytophagales bacterium</name>
    <dbReference type="NCBI Taxonomy" id="158755"/>
    <lineage>
        <taxon>Bacteria</taxon>
        <taxon>Pseudomonadati</taxon>
        <taxon>Bacteroidota</taxon>
        <taxon>Sphingobacteriia</taxon>
        <taxon>Sphingobacteriales</taxon>
        <taxon>environmental samples</taxon>
    </lineage>
</organism>
<proteinExistence type="predicted"/>
<accession>A0A6J4KD80</accession>
<sequence>MNSDTTKFTPLQLELLRIFARNPSEQELVDIKNLIARYYADKASDEMDRLWDERGYTDETMQEWAKEHMRTSQQGTL</sequence>
<gene>
    <name evidence="1" type="ORF">AVDCRST_MAG56-5583</name>
</gene>
<dbReference type="EMBL" id="CADCTQ010000454">
    <property type="protein sequence ID" value="CAA9301748.1"/>
    <property type="molecule type" value="Genomic_DNA"/>
</dbReference>
<name>A0A6J4KD80_9SPHI</name>
<dbReference type="AlphaFoldDB" id="A0A6J4KD80"/>
<reference evidence="1" key="1">
    <citation type="submission" date="2020-02" db="EMBL/GenBank/DDBJ databases">
        <authorList>
            <person name="Meier V. D."/>
        </authorList>
    </citation>
    <scope>NUCLEOTIDE SEQUENCE</scope>
    <source>
        <strain evidence="1">AVDCRST_MAG56</strain>
    </source>
</reference>
<protein>
    <submittedName>
        <fullName evidence="1">Uncharacterized protein</fullName>
    </submittedName>
</protein>